<sequence>MVAFTLSEIAGRVLKGSGFAQPPPGKGPPVDSGASLKQASSNSHIKTSTGLDASQANGCGGMVGNTYGEPRAFSANVPPWAKARPLSDIRELTEPSLAETIPRKLLAENTIARSTSLSRKPSTASRHRPSIDNRQAENREPERKDSYDTERHGFRSVTRGRATRTPSPPSPMDNSYSSIYSIPAGSVPPRSSSRSRARSASRHRQPPPPMPPLLFQRAPIPPSLSTVPSLPAIPAPPPRGVGSTIPRRGPSQSPLRQVAAKFDPISHDTHRRIPSRTFIREPLSNELLEFPTHRHPRIDLGLDLSAGIFVGGSSIEGTVQITVDDAERIRHKRTLDIARISIDLLGLEEMVGNRRSVFLNLATELIDAENPPPQNMVEVQAQIDSNNPYWHLMPSVTNLPFILSLPLNVGPPPFQSKNARIRYLLCVSLLIRDQGKQYIVRTSEDIAVLSVYDPEKALMSLPSPLTASDEWLKPRDVAVEVVRITAGLHRQVWVSGTSIYVDVHISNNSRKTIRRIELQLERDILCYKHAAASTMEKSASQARIFDNNERSILSKSLTKQGAAGWHGVPAHSTHIRTCDLEVPRGHATVKCGKFFEVRYFLNVIVSSFHTKLVTVQLPIVLIHMNSLDVVPNSVAQVAAAIEEKRTAHTYARAHSPPRLSRRPSQSIQGRAFAAPRAQSLERMRAQAEEMQELGQILDHSPRKYSLRRVNSTFDYHTPPSNRKGRIVGTEDLAVLQRRLRRAQSNETLGSKAASLCRANSMRSRRAAGSALGFRDAEVRDDFELGGLALGGEAPFKQRLEQSRERQNMFTKKKSVERWKGVANVGVGWLKGGVAGKDEKERERESGKEGDGWI</sequence>
<feature type="compositionally biased region" description="Polar residues" evidence="1">
    <location>
        <begin position="111"/>
        <end position="124"/>
    </location>
</feature>
<reference evidence="3" key="1">
    <citation type="journal article" date="2020" name="Stud. Mycol.">
        <title>101 Dothideomycetes genomes: a test case for predicting lifestyles and emergence of pathogens.</title>
        <authorList>
            <person name="Haridas S."/>
            <person name="Albert R."/>
            <person name="Binder M."/>
            <person name="Bloem J."/>
            <person name="Labutti K."/>
            <person name="Salamov A."/>
            <person name="Andreopoulos B."/>
            <person name="Baker S."/>
            <person name="Barry K."/>
            <person name="Bills G."/>
            <person name="Bluhm B."/>
            <person name="Cannon C."/>
            <person name="Castanera R."/>
            <person name="Culley D."/>
            <person name="Daum C."/>
            <person name="Ezra D."/>
            <person name="Gonzalez J."/>
            <person name="Henrissat B."/>
            <person name="Kuo A."/>
            <person name="Liang C."/>
            <person name="Lipzen A."/>
            <person name="Lutzoni F."/>
            <person name="Magnuson J."/>
            <person name="Mondo S."/>
            <person name="Nolan M."/>
            <person name="Ohm R."/>
            <person name="Pangilinan J."/>
            <person name="Park H.-J."/>
            <person name="Ramirez L."/>
            <person name="Alfaro M."/>
            <person name="Sun H."/>
            <person name="Tritt A."/>
            <person name="Yoshinaga Y."/>
            <person name="Zwiers L.-H."/>
            <person name="Turgeon B."/>
            <person name="Goodwin S."/>
            <person name="Spatafora J."/>
            <person name="Crous P."/>
            <person name="Grigoriev I."/>
        </authorList>
    </citation>
    <scope>NUCLEOTIDE SEQUENCE</scope>
    <source>
        <strain evidence="3">CBS 122681</strain>
    </source>
</reference>
<dbReference type="PANTHER" id="PTHR36419:SF1">
    <property type="entry name" value="RHO1 GEF LOCALIZING PROTEIN 1"/>
    <property type="match status" value="1"/>
</dbReference>
<name>A0A6A6SZM2_9PLEO</name>
<evidence type="ECO:0000313" key="3">
    <source>
        <dbReference type="EMBL" id="KAF2651978.1"/>
    </source>
</evidence>
<feature type="region of interest" description="Disordered" evidence="1">
    <location>
        <begin position="85"/>
        <end position="254"/>
    </location>
</feature>
<dbReference type="InterPro" id="IPR011022">
    <property type="entry name" value="Arrestin_C-like"/>
</dbReference>
<keyword evidence="4" id="KW-1185">Reference proteome</keyword>
<organism evidence="3 4">
    <name type="scientific">Lophiostoma macrostomum CBS 122681</name>
    <dbReference type="NCBI Taxonomy" id="1314788"/>
    <lineage>
        <taxon>Eukaryota</taxon>
        <taxon>Fungi</taxon>
        <taxon>Dikarya</taxon>
        <taxon>Ascomycota</taxon>
        <taxon>Pezizomycotina</taxon>
        <taxon>Dothideomycetes</taxon>
        <taxon>Pleosporomycetidae</taxon>
        <taxon>Pleosporales</taxon>
        <taxon>Lophiostomataceae</taxon>
        <taxon>Lophiostoma</taxon>
    </lineage>
</organism>
<feature type="region of interest" description="Disordered" evidence="1">
    <location>
        <begin position="15"/>
        <end position="60"/>
    </location>
</feature>
<feature type="domain" description="Arrestin C-terminal-like" evidence="2">
    <location>
        <begin position="478"/>
        <end position="626"/>
    </location>
</feature>
<proteinExistence type="predicted"/>
<dbReference type="SUPFAM" id="SSF81296">
    <property type="entry name" value="E set domains"/>
    <property type="match status" value="1"/>
</dbReference>
<feature type="compositionally biased region" description="Basic residues" evidence="1">
    <location>
        <begin position="193"/>
        <end position="205"/>
    </location>
</feature>
<dbReference type="Proteomes" id="UP000799324">
    <property type="component" value="Unassembled WGS sequence"/>
</dbReference>
<dbReference type="OrthoDB" id="298939at2759"/>
<evidence type="ECO:0000256" key="1">
    <source>
        <dbReference type="SAM" id="MobiDB-lite"/>
    </source>
</evidence>
<accession>A0A6A6SZM2</accession>
<dbReference type="SMART" id="SM01017">
    <property type="entry name" value="Arrestin_C"/>
    <property type="match status" value="1"/>
</dbReference>
<dbReference type="EMBL" id="MU004412">
    <property type="protein sequence ID" value="KAF2651978.1"/>
    <property type="molecule type" value="Genomic_DNA"/>
</dbReference>
<feature type="compositionally biased region" description="Polar residues" evidence="1">
    <location>
        <begin position="35"/>
        <end position="57"/>
    </location>
</feature>
<gene>
    <name evidence="3" type="ORF">K491DRAFT_706686</name>
</gene>
<dbReference type="InterPro" id="IPR053060">
    <property type="entry name" value="Cytokinesis_Signaling_Reg"/>
</dbReference>
<feature type="compositionally biased region" description="Basic and acidic residues" evidence="1">
    <location>
        <begin position="835"/>
        <end position="853"/>
    </location>
</feature>
<dbReference type="InterPro" id="IPR014756">
    <property type="entry name" value="Ig_E-set"/>
</dbReference>
<dbReference type="GO" id="GO:0000935">
    <property type="term" value="C:division septum"/>
    <property type="evidence" value="ECO:0007669"/>
    <property type="project" value="TreeGrafter"/>
</dbReference>
<dbReference type="Pfam" id="PF02752">
    <property type="entry name" value="Arrestin_C"/>
    <property type="match status" value="1"/>
</dbReference>
<dbReference type="PANTHER" id="PTHR36419">
    <property type="entry name" value="ARRESTIN FAMILY PROTEIN 1"/>
    <property type="match status" value="1"/>
</dbReference>
<evidence type="ECO:0000259" key="2">
    <source>
        <dbReference type="SMART" id="SM01017"/>
    </source>
</evidence>
<dbReference type="Gene3D" id="2.60.40.640">
    <property type="match status" value="2"/>
</dbReference>
<dbReference type="AlphaFoldDB" id="A0A6A6SZM2"/>
<evidence type="ECO:0000313" key="4">
    <source>
        <dbReference type="Proteomes" id="UP000799324"/>
    </source>
</evidence>
<feature type="compositionally biased region" description="Basic and acidic residues" evidence="1">
    <location>
        <begin position="129"/>
        <end position="153"/>
    </location>
</feature>
<feature type="region of interest" description="Disordered" evidence="1">
    <location>
        <begin position="648"/>
        <end position="668"/>
    </location>
</feature>
<feature type="region of interest" description="Disordered" evidence="1">
    <location>
        <begin position="833"/>
        <end position="853"/>
    </location>
</feature>
<protein>
    <recommendedName>
        <fullName evidence="2">Arrestin C-terminal-like domain-containing protein</fullName>
    </recommendedName>
</protein>
<dbReference type="InterPro" id="IPR014752">
    <property type="entry name" value="Arrestin-like_C"/>
</dbReference>
<dbReference type="GO" id="GO:0000917">
    <property type="term" value="P:division septum assembly"/>
    <property type="evidence" value="ECO:0007669"/>
    <property type="project" value="TreeGrafter"/>
</dbReference>
<feature type="compositionally biased region" description="Low complexity" evidence="1">
    <location>
        <begin position="183"/>
        <end position="192"/>
    </location>
</feature>